<evidence type="ECO:0000256" key="3">
    <source>
        <dbReference type="ARBA" id="ARBA00022692"/>
    </source>
</evidence>
<evidence type="ECO:0000313" key="8">
    <source>
        <dbReference type="EMBL" id="CAF4944297.1"/>
    </source>
</evidence>
<feature type="non-terminal residue" evidence="8">
    <location>
        <position position="35"/>
    </location>
</feature>
<evidence type="ECO:0000313" key="7">
    <source>
        <dbReference type="EMBL" id="CAF4783182.1"/>
    </source>
</evidence>
<dbReference type="EMBL" id="CAJOBJ010112968">
    <property type="protein sequence ID" value="CAF4640186.1"/>
    <property type="molecule type" value="Genomic_DNA"/>
</dbReference>
<keyword evidence="5" id="KW-0472">Membrane</keyword>
<dbReference type="Proteomes" id="UP000681967">
    <property type="component" value="Unassembled WGS sequence"/>
</dbReference>
<keyword evidence="4" id="KW-1133">Transmembrane helix</keyword>
<dbReference type="Proteomes" id="UP000681720">
    <property type="component" value="Unassembled WGS sequence"/>
</dbReference>
<gene>
    <name evidence="7" type="ORF">BYL167_LOCUS47399</name>
    <name evidence="6" type="ORF">GIL414_LOCUS40589</name>
    <name evidence="8" type="ORF">GIL414_LOCUS53984</name>
</gene>
<comment type="caution">
    <text evidence="8">The sequence shown here is derived from an EMBL/GenBank/DDBJ whole genome shotgun (WGS) entry which is preliminary data.</text>
</comment>
<evidence type="ECO:0000256" key="1">
    <source>
        <dbReference type="ARBA" id="ARBA00004141"/>
    </source>
</evidence>
<dbReference type="EMBL" id="CAJOBH010136252">
    <property type="protein sequence ID" value="CAF4783182.1"/>
    <property type="molecule type" value="Genomic_DNA"/>
</dbReference>
<protein>
    <submittedName>
        <fullName evidence="8">Uncharacterized protein</fullName>
    </submittedName>
</protein>
<organism evidence="8 9">
    <name type="scientific">Rotaria magnacalcarata</name>
    <dbReference type="NCBI Taxonomy" id="392030"/>
    <lineage>
        <taxon>Eukaryota</taxon>
        <taxon>Metazoa</taxon>
        <taxon>Spiralia</taxon>
        <taxon>Gnathifera</taxon>
        <taxon>Rotifera</taxon>
        <taxon>Eurotatoria</taxon>
        <taxon>Bdelloidea</taxon>
        <taxon>Philodinida</taxon>
        <taxon>Philodinidae</taxon>
        <taxon>Rotaria</taxon>
    </lineage>
</organism>
<dbReference type="InterPro" id="IPR037272">
    <property type="entry name" value="SNS_sf"/>
</dbReference>
<evidence type="ECO:0000256" key="5">
    <source>
        <dbReference type="ARBA" id="ARBA00023136"/>
    </source>
</evidence>
<evidence type="ECO:0000313" key="9">
    <source>
        <dbReference type="Proteomes" id="UP000681720"/>
    </source>
</evidence>
<dbReference type="InterPro" id="IPR000175">
    <property type="entry name" value="Na/ntran_symport"/>
</dbReference>
<evidence type="ECO:0000256" key="2">
    <source>
        <dbReference type="ARBA" id="ARBA00022448"/>
    </source>
</evidence>
<dbReference type="EMBL" id="CAJOBJ010188324">
    <property type="protein sequence ID" value="CAF4944297.1"/>
    <property type="molecule type" value="Genomic_DNA"/>
</dbReference>
<sequence>MLIFIGAPVFYLELTLGQFTSAGPLVVWNVNPLLR</sequence>
<keyword evidence="2" id="KW-0813">Transport</keyword>
<dbReference type="GO" id="GO:0016020">
    <property type="term" value="C:membrane"/>
    <property type="evidence" value="ECO:0007669"/>
    <property type="project" value="UniProtKB-SubCell"/>
</dbReference>
<accession>A0A8S3CS92</accession>
<dbReference type="Pfam" id="PF00209">
    <property type="entry name" value="SNF"/>
    <property type="match status" value="1"/>
</dbReference>
<reference evidence="8" key="1">
    <citation type="submission" date="2021-02" db="EMBL/GenBank/DDBJ databases">
        <authorList>
            <person name="Nowell W R."/>
        </authorList>
    </citation>
    <scope>NUCLEOTIDE SEQUENCE</scope>
</reference>
<dbReference type="AlphaFoldDB" id="A0A8S3CS92"/>
<dbReference type="SUPFAM" id="SSF161070">
    <property type="entry name" value="SNF-like"/>
    <property type="match status" value="1"/>
</dbReference>
<comment type="subcellular location">
    <subcellularLocation>
        <location evidence="1">Membrane</location>
        <topology evidence="1">Multi-pass membrane protein</topology>
    </subcellularLocation>
</comment>
<evidence type="ECO:0000313" key="6">
    <source>
        <dbReference type="EMBL" id="CAF4640186.1"/>
    </source>
</evidence>
<name>A0A8S3CS92_9BILA</name>
<proteinExistence type="predicted"/>
<evidence type="ECO:0000256" key="4">
    <source>
        <dbReference type="ARBA" id="ARBA00022989"/>
    </source>
</evidence>
<keyword evidence="3" id="KW-0812">Transmembrane</keyword>